<reference evidence="2 3" key="1">
    <citation type="submission" date="2017-06" db="EMBL/GenBank/DDBJ databases">
        <title>Comparative genomic analysis of Ambrosia Fusariam Clade fungi.</title>
        <authorList>
            <person name="Stajich J.E."/>
            <person name="Carrillo J."/>
            <person name="Kijimoto T."/>
            <person name="Eskalen A."/>
            <person name="O'Donnell K."/>
            <person name="Kasson M."/>
        </authorList>
    </citation>
    <scope>NUCLEOTIDE SEQUENCE [LARGE SCALE GENOMIC DNA]</scope>
    <source>
        <strain evidence="2 3">UCR1854</strain>
    </source>
</reference>
<gene>
    <name evidence="2" type="ORF">BHE90_017627</name>
</gene>
<evidence type="ECO:0000313" key="2">
    <source>
        <dbReference type="EMBL" id="RTE67996.1"/>
    </source>
</evidence>
<dbReference type="AlphaFoldDB" id="A0A430KX11"/>
<protein>
    <submittedName>
        <fullName evidence="2">Uncharacterized protein</fullName>
    </submittedName>
</protein>
<evidence type="ECO:0000256" key="1">
    <source>
        <dbReference type="SAM" id="Phobius"/>
    </source>
</evidence>
<keyword evidence="1" id="KW-0812">Transmembrane</keyword>
<dbReference type="EMBL" id="MIKF01001360">
    <property type="protein sequence ID" value="RTE67996.1"/>
    <property type="molecule type" value="Genomic_DNA"/>
</dbReference>
<keyword evidence="1" id="KW-1133">Transmembrane helix</keyword>
<dbReference type="Proteomes" id="UP000287124">
    <property type="component" value="Unassembled WGS sequence"/>
</dbReference>
<proteinExistence type="predicted"/>
<keyword evidence="3" id="KW-1185">Reference proteome</keyword>
<evidence type="ECO:0000313" key="3">
    <source>
        <dbReference type="Proteomes" id="UP000287124"/>
    </source>
</evidence>
<organism evidence="2 3">
    <name type="scientific">Fusarium euwallaceae</name>
    <dbReference type="NCBI Taxonomy" id="1147111"/>
    <lineage>
        <taxon>Eukaryota</taxon>
        <taxon>Fungi</taxon>
        <taxon>Dikarya</taxon>
        <taxon>Ascomycota</taxon>
        <taxon>Pezizomycotina</taxon>
        <taxon>Sordariomycetes</taxon>
        <taxon>Hypocreomycetidae</taxon>
        <taxon>Hypocreales</taxon>
        <taxon>Nectriaceae</taxon>
        <taxon>Fusarium</taxon>
        <taxon>Fusarium solani species complex</taxon>
    </lineage>
</organism>
<accession>A0A430KX11</accession>
<feature type="transmembrane region" description="Helical" evidence="1">
    <location>
        <begin position="32"/>
        <end position="50"/>
    </location>
</feature>
<sequence>MYESPSAPLEWWQARTAVRACQEPFPIGLDLVGYPLLYLLVAAIVSVSVARLDPQSPAYQAAGDESPGYQDERGNYGEGFVGDYGNEFVGDYGNEFVGDYGDGLVGDYSEENACQNHPELEQCMNQVIEIARAQSEQ</sequence>
<keyword evidence="1" id="KW-0472">Membrane</keyword>
<comment type="caution">
    <text evidence="2">The sequence shown here is derived from an EMBL/GenBank/DDBJ whole genome shotgun (WGS) entry which is preliminary data.</text>
</comment>
<name>A0A430KX11_9HYPO</name>